<evidence type="ECO:0000256" key="7">
    <source>
        <dbReference type="ARBA" id="ARBA00023180"/>
    </source>
</evidence>
<evidence type="ECO:0000256" key="6">
    <source>
        <dbReference type="ARBA" id="ARBA00023136"/>
    </source>
</evidence>
<evidence type="ECO:0000256" key="3">
    <source>
        <dbReference type="ARBA" id="ARBA00022692"/>
    </source>
</evidence>
<evidence type="ECO:0000313" key="10">
    <source>
        <dbReference type="EMBL" id="PNH02276.1"/>
    </source>
</evidence>
<evidence type="ECO:0000313" key="11">
    <source>
        <dbReference type="Proteomes" id="UP000236333"/>
    </source>
</evidence>
<gene>
    <name evidence="10" type="ORF">TSOC_011758</name>
</gene>
<comment type="subcellular location">
    <subcellularLocation>
        <location evidence="1">Membrane</location>
        <topology evidence="1">Single-pass type II membrane protein</topology>
    </subcellularLocation>
</comment>
<comment type="caution">
    <text evidence="10">The sequence shown here is derived from an EMBL/GenBank/DDBJ whole genome shotgun (WGS) entry which is preliminary data.</text>
</comment>
<dbReference type="AlphaFoldDB" id="A0A2J7ZPT7"/>
<feature type="domain" description="GH16" evidence="9">
    <location>
        <begin position="1"/>
        <end position="231"/>
    </location>
</feature>
<dbReference type="GO" id="GO:0006078">
    <property type="term" value="P:(1-&gt;6)-beta-D-glucan biosynthetic process"/>
    <property type="evidence" value="ECO:0007669"/>
    <property type="project" value="TreeGrafter"/>
</dbReference>
<dbReference type="GO" id="GO:0005789">
    <property type="term" value="C:endoplasmic reticulum membrane"/>
    <property type="evidence" value="ECO:0007669"/>
    <property type="project" value="TreeGrafter"/>
</dbReference>
<dbReference type="GO" id="GO:0071555">
    <property type="term" value="P:cell wall organization"/>
    <property type="evidence" value="ECO:0007669"/>
    <property type="project" value="UniProtKB-KW"/>
</dbReference>
<dbReference type="Pfam" id="PF03935">
    <property type="entry name" value="SKN1_KRE6_Sbg1"/>
    <property type="match status" value="1"/>
</dbReference>
<keyword evidence="8" id="KW-0961">Cell wall biogenesis/degradation</keyword>
<keyword evidence="5" id="KW-1133">Transmembrane helix</keyword>
<dbReference type="PROSITE" id="PS51762">
    <property type="entry name" value="GH16_2"/>
    <property type="match status" value="1"/>
</dbReference>
<dbReference type="EMBL" id="PGGS01000686">
    <property type="protein sequence ID" value="PNH02276.1"/>
    <property type="molecule type" value="Genomic_DNA"/>
</dbReference>
<evidence type="ECO:0000256" key="4">
    <source>
        <dbReference type="ARBA" id="ARBA00022968"/>
    </source>
</evidence>
<accession>A0A2J7ZPT7</accession>
<keyword evidence="11" id="KW-1185">Reference proteome</keyword>
<keyword evidence="3" id="KW-0812">Transmembrane</keyword>
<evidence type="ECO:0000259" key="9">
    <source>
        <dbReference type="PROSITE" id="PS51762"/>
    </source>
</evidence>
<dbReference type="GO" id="GO:0015926">
    <property type="term" value="F:glucosidase activity"/>
    <property type="evidence" value="ECO:0007669"/>
    <property type="project" value="TreeGrafter"/>
</dbReference>
<protein>
    <submittedName>
        <fullName evidence="10">Beta-glucan synthesis-associated protein SKN1</fullName>
    </submittedName>
</protein>
<dbReference type="PANTHER" id="PTHR31361:SF1">
    <property type="entry name" value="BETA-GLUCAN SYNTHESIS-ASSOCIATED PROTEIN KRE6-RELATED"/>
    <property type="match status" value="1"/>
</dbReference>
<comment type="similarity">
    <text evidence="2">Belongs to the SKN1/KRE6 family.</text>
</comment>
<dbReference type="InterPro" id="IPR005629">
    <property type="entry name" value="Skn1/Kre6/Sbg1"/>
</dbReference>
<sequence length="231" mass="25624">MEDMVLVFSDEFNSRWRDFSPGKDAKWQALDLLYVNGDEAVFRREAVTISGGAAVITASKTTNKGPFSAPWGDQLAEKPYTSGMLQGWNKFCFTGGYMEARIKLPGDDIHGGFWPAVFTLGNLGRAGYLRSTDGTWPWSYDTCDANALRQQPWSDHNGQRYNACNSTKGRGASEIDLLEVGVWQSSQPQLSTSMHLAPVLPLGLHWLDNVGGVYFPTYADPTLYRIVQIQG</sequence>
<dbReference type="InterPro" id="IPR013320">
    <property type="entry name" value="ConA-like_dom_sf"/>
</dbReference>
<reference evidence="10 11" key="1">
    <citation type="journal article" date="2017" name="Mol. Biol. Evol.">
        <title>The 4-celled Tetrabaena socialis nuclear genome reveals the essential components for genetic control of cell number at the origin of multicellularity in the volvocine lineage.</title>
        <authorList>
            <person name="Featherston J."/>
            <person name="Arakaki Y."/>
            <person name="Hanschen E.R."/>
            <person name="Ferris P.J."/>
            <person name="Michod R.E."/>
            <person name="Olson B.J.S.C."/>
            <person name="Nozaki H."/>
            <person name="Durand P.M."/>
        </authorList>
    </citation>
    <scope>NUCLEOTIDE SEQUENCE [LARGE SCALE GENOMIC DNA]</scope>
    <source>
        <strain evidence="10 11">NIES-571</strain>
    </source>
</reference>
<evidence type="ECO:0000256" key="2">
    <source>
        <dbReference type="ARBA" id="ARBA00010962"/>
    </source>
</evidence>
<dbReference type="Gene3D" id="2.60.120.200">
    <property type="match status" value="1"/>
</dbReference>
<dbReference type="Proteomes" id="UP000236333">
    <property type="component" value="Unassembled WGS sequence"/>
</dbReference>
<evidence type="ECO:0000256" key="5">
    <source>
        <dbReference type="ARBA" id="ARBA00022989"/>
    </source>
</evidence>
<dbReference type="GO" id="GO:0005886">
    <property type="term" value="C:plasma membrane"/>
    <property type="evidence" value="ECO:0007669"/>
    <property type="project" value="TreeGrafter"/>
</dbReference>
<dbReference type="OrthoDB" id="522664at2759"/>
<evidence type="ECO:0000256" key="8">
    <source>
        <dbReference type="ARBA" id="ARBA00023316"/>
    </source>
</evidence>
<keyword evidence="6" id="KW-0472">Membrane</keyword>
<dbReference type="PANTHER" id="PTHR31361">
    <property type="entry name" value="BETA-GLUCAN SYNTHESIS-ASSOCIATED PROTEIN KRE6-RELATED"/>
    <property type="match status" value="1"/>
</dbReference>
<organism evidence="10 11">
    <name type="scientific">Tetrabaena socialis</name>
    <dbReference type="NCBI Taxonomy" id="47790"/>
    <lineage>
        <taxon>Eukaryota</taxon>
        <taxon>Viridiplantae</taxon>
        <taxon>Chlorophyta</taxon>
        <taxon>core chlorophytes</taxon>
        <taxon>Chlorophyceae</taxon>
        <taxon>CS clade</taxon>
        <taxon>Chlamydomonadales</taxon>
        <taxon>Tetrabaenaceae</taxon>
        <taxon>Tetrabaena</taxon>
    </lineage>
</organism>
<keyword evidence="4" id="KW-0735">Signal-anchor</keyword>
<keyword evidence="7" id="KW-0325">Glycoprotein</keyword>
<proteinExistence type="inferred from homology"/>
<evidence type="ECO:0000256" key="1">
    <source>
        <dbReference type="ARBA" id="ARBA00004606"/>
    </source>
</evidence>
<dbReference type="SUPFAM" id="SSF49899">
    <property type="entry name" value="Concanavalin A-like lectins/glucanases"/>
    <property type="match status" value="1"/>
</dbReference>
<name>A0A2J7ZPT7_9CHLO</name>
<dbReference type="InterPro" id="IPR000757">
    <property type="entry name" value="Beta-glucanase-like"/>
</dbReference>